<evidence type="ECO:0000313" key="12">
    <source>
        <dbReference type="EMBL" id="KAF2290356.1"/>
    </source>
</evidence>
<comment type="subcellular location">
    <subcellularLocation>
        <location evidence="1">Cell membrane</location>
        <topology evidence="1">Single-pass type I membrane protein</topology>
    </subcellularLocation>
</comment>
<dbReference type="FunFam" id="3.80.10.10:FF:000356">
    <property type="entry name" value="LRR receptor-like serine/threonine-protein kinase"/>
    <property type="match status" value="1"/>
</dbReference>
<keyword evidence="6" id="KW-0732">Signal</keyword>
<accession>A0A6A6KQK1</accession>
<dbReference type="InterPro" id="IPR046956">
    <property type="entry name" value="RLP23-like"/>
</dbReference>
<keyword evidence="4" id="KW-0433">Leucine-rich repeat</keyword>
<keyword evidence="13" id="KW-1185">Reference proteome</keyword>
<comment type="caution">
    <text evidence="12">The sequence shown here is derived from an EMBL/GenBank/DDBJ whole genome shotgun (WGS) entry which is preliminary data.</text>
</comment>
<evidence type="ECO:0000256" key="7">
    <source>
        <dbReference type="ARBA" id="ARBA00022737"/>
    </source>
</evidence>
<keyword evidence="5" id="KW-0812">Transmembrane</keyword>
<evidence type="ECO:0000256" key="9">
    <source>
        <dbReference type="ARBA" id="ARBA00023136"/>
    </source>
</evidence>
<protein>
    <submittedName>
        <fullName evidence="12">Uncharacterized protein</fullName>
    </submittedName>
</protein>
<keyword evidence="10" id="KW-0675">Receptor</keyword>
<keyword evidence="8" id="KW-1133">Transmembrane helix</keyword>
<evidence type="ECO:0000313" key="13">
    <source>
        <dbReference type="Proteomes" id="UP000467840"/>
    </source>
</evidence>
<dbReference type="Proteomes" id="UP000467840">
    <property type="component" value="Chromosome 2"/>
</dbReference>
<evidence type="ECO:0000256" key="4">
    <source>
        <dbReference type="ARBA" id="ARBA00022614"/>
    </source>
</evidence>
<dbReference type="GO" id="GO:0005886">
    <property type="term" value="C:plasma membrane"/>
    <property type="evidence" value="ECO:0007669"/>
    <property type="project" value="UniProtKB-SubCell"/>
</dbReference>
<keyword evidence="9" id="KW-0472">Membrane</keyword>
<evidence type="ECO:0000256" key="11">
    <source>
        <dbReference type="ARBA" id="ARBA00023180"/>
    </source>
</evidence>
<dbReference type="InterPro" id="IPR032675">
    <property type="entry name" value="LRR_dom_sf"/>
</dbReference>
<proteinExistence type="inferred from homology"/>
<dbReference type="PANTHER" id="PTHR48063:SF101">
    <property type="entry name" value="LRR RECEPTOR-LIKE SERINE_THREONINE-PROTEIN KINASE FLS2"/>
    <property type="match status" value="1"/>
</dbReference>
<keyword evidence="11" id="KW-0325">Glycoprotein</keyword>
<dbReference type="SUPFAM" id="SSF52058">
    <property type="entry name" value="L domain-like"/>
    <property type="match status" value="1"/>
</dbReference>
<comment type="similarity">
    <text evidence="2">Belongs to the RLP family.</text>
</comment>
<gene>
    <name evidence="12" type="ORF">GH714_012054</name>
</gene>
<dbReference type="AlphaFoldDB" id="A0A6A6KQK1"/>
<dbReference type="Gene3D" id="3.80.10.10">
    <property type="entry name" value="Ribonuclease Inhibitor"/>
    <property type="match status" value="1"/>
</dbReference>
<name>A0A6A6KQK1_HEVBR</name>
<dbReference type="InterPro" id="IPR001611">
    <property type="entry name" value="Leu-rich_rpt"/>
</dbReference>
<evidence type="ECO:0000256" key="8">
    <source>
        <dbReference type="ARBA" id="ARBA00022989"/>
    </source>
</evidence>
<organism evidence="12 13">
    <name type="scientific">Hevea brasiliensis</name>
    <name type="common">Para rubber tree</name>
    <name type="synonym">Siphonia brasiliensis</name>
    <dbReference type="NCBI Taxonomy" id="3981"/>
    <lineage>
        <taxon>Eukaryota</taxon>
        <taxon>Viridiplantae</taxon>
        <taxon>Streptophyta</taxon>
        <taxon>Embryophyta</taxon>
        <taxon>Tracheophyta</taxon>
        <taxon>Spermatophyta</taxon>
        <taxon>Magnoliopsida</taxon>
        <taxon>eudicotyledons</taxon>
        <taxon>Gunneridae</taxon>
        <taxon>Pentapetalae</taxon>
        <taxon>rosids</taxon>
        <taxon>fabids</taxon>
        <taxon>Malpighiales</taxon>
        <taxon>Euphorbiaceae</taxon>
        <taxon>Crotonoideae</taxon>
        <taxon>Micrandreae</taxon>
        <taxon>Hevea</taxon>
    </lineage>
</organism>
<reference evidence="12 13" key="1">
    <citation type="journal article" date="2020" name="Mol. Plant">
        <title>The Chromosome-Based Rubber Tree Genome Provides New Insights into Spurge Genome Evolution and Rubber Biosynthesis.</title>
        <authorList>
            <person name="Liu J."/>
            <person name="Shi C."/>
            <person name="Shi C.C."/>
            <person name="Li W."/>
            <person name="Zhang Q.J."/>
            <person name="Zhang Y."/>
            <person name="Li K."/>
            <person name="Lu H.F."/>
            <person name="Shi C."/>
            <person name="Zhu S.T."/>
            <person name="Xiao Z.Y."/>
            <person name="Nan H."/>
            <person name="Yue Y."/>
            <person name="Zhu X.G."/>
            <person name="Wu Y."/>
            <person name="Hong X.N."/>
            <person name="Fan G.Y."/>
            <person name="Tong Y."/>
            <person name="Zhang D."/>
            <person name="Mao C.L."/>
            <person name="Liu Y.L."/>
            <person name="Hao S.J."/>
            <person name="Liu W.Q."/>
            <person name="Lv M.Q."/>
            <person name="Zhang H.B."/>
            <person name="Liu Y."/>
            <person name="Hu-Tang G.R."/>
            <person name="Wang J.P."/>
            <person name="Wang J.H."/>
            <person name="Sun Y.H."/>
            <person name="Ni S.B."/>
            <person name="Chen W.B."/>
            <person name="Zhang X.C."/>
            <person name="Jiao Y.N."/>
            <person name="Eichler E.E."/>
            <person name="Li G.H."/>
            <person name="Liu X."/>
            <person name="Gao L.Z."/>
        </authorList>
    </citation>
    <scope>NUCLEOTIDE SEQUENCE [LARGE SCALE GENOMIC DNA]</scope>
    <source>
        <strain evidence="13">cv. GT1</strain>
        <tissue evidence="12">Leaf</tissue>
    </source>
</reference>
<dbReference type="EMBL" id="JAAGAX010000015">
    <property type="protein sequence ID" value="KAF2290356.1"/>
    <property type="molecule type" value="Genomic_DNA"/>
</dbReference>
<evidence type="ECO:0000256" key="10">
    <source>
        <dbReference type="ARBA" id="ARBA00023170"/>
    </source>
</evidence>
<sequence length="215" mass="23849">MLVKDLVFLNLANNNLSGKIPNSIGWLSKLETLKLGNNALSGELPLSLKNCSRLRFIDLSGNKLSGIIPTCIGESLTPLQYLSLESNQFHGNIQLQLCQLTNVQILDFSVNNINGTIPHCIKNLRAMVDRTRFIANSTLCDVNLCALLWISIGLLVKFRPFEEAELFLSSAGLSLQVLAKLTTHYSRKISQLLVQITQMNEMISARKKIPVTRVG</sequence>
<dbReference type="Pfam" id="PF00560">
    <property type="entry name" value="LRR_1"/>
    <property type="match status" value="4"/>
</dbReference>
<evidence type="ECO:0000256" key="2">
    <source>
        <dbReference type="ARBA" id="ARBA00009592"/>
    </source>
</evidence>
<keyword evidence="7" id="KW-0677">Repeat</keyword>
<evidence type="ECO:0000256" key="6">
    <source>
        <dbReference type="ARBA" id="ARBA00022729"/>
    </source>
</evidence>
<evidence type="ECO:0000256" key="3">
    <source>
        <dbReference type="ARBA" id="ARBA00022475"/>
    </source>
</evidence>
<evidence type="ECO:0000256" key="1">
    <source>
        <dbReference type="ARBA" id="ARBA00004251"/>
    </source>
</evidence>
<evidence type="ECO:0000256" key="5">
    <source>
        <dbReference type="ARBA" id="ARBA00022692"/>
    </source>
</evidence>
<dbReference type="PANTHER" id="PTHR48063">
    <property type="entry name" value="LRR RECEPTOR-LIKE KINASE"/>
    <property type="match status" value="1"/>
</dbReference>
<keyword evidence="3" id="KW-1003">Cell membrane</keyword>